<dbReference type="KEGG" id="hro:HELRODRAFT_174123"/>
<evidence type="ECO:0000313" key="3">
    <source>
        <dbReference type="EMBL" id="ESO03223.1"/>
    </source>
</evidence>
<accession>T1F7N4</accession>
<gene>
    <name evidence="4" type="primary">20204833</name>
    <name evidence="3" type="ORF">HELRODRAFT_174123</name>
</gene>
<evidence type="ECO:0000256" key="2">
    <source>
        <dbReference type="SAM" id="SignalP"/>
    </source>
</evidence>
<dbReference type="CTD" id="20204833"/>
<dbReference type="EnsemblMetazoa" id="HelroT174123">
    <property type="protein sequence ID" value="HelroP174123"/>
    <property type="gene ID" value="HelroG174123"/>
</dbReference>
<feature type="chain" id="PRO_5010980376" evidence="2">
    <location>
        <begin position="30"/>
        <end position="118"/>
    </location>
</feature>
<proteinExistence type="predicted"/>
<keyword evidence="2" id="KW-0732">Signal</keyword>
<keyword evidence="5" id="KW-1185">Reference proteome</keyword>
<evidence type="ECO:0000313" key="5">
    <source>
        <dbReference type="Proteomes" id="UP000015101"/>
    </source>
</evidence>
<organism evidence="4 5">
    <name type="scientific">Helobdella robusta</name>
    <name type="common">Californian leech</name>
    <dbReference type="NCBI Taxonomy" id="6412"/>
    <lineage>
        <taxon>Eukaryota</taxon>
        <taxon>Metazoa</taxon>
        <taxon>Spiralia</taxon>
        <taxon>Lophotrochozoa</taxon>
        <taxon>Annelida</taxon>
        <taxon>Clitellata</taxon>
        <taxon>Hirudinea</taxon>
        <taxon>Rhynchobdellida</taxon>
        <taxon>Glossiphoniidae</taxon>
        <taxon>Helobdella</taxon>
    </lineage>
</organism>
<reference evidence="4" key="3">
    <citation type="submission" date="2015-06" db="UniProtKB">
        <authorList>
            <consortium name="EnsemblMetazoa"/>
        </authorList>
    </citation>
    <scope>IDENTIFICATION</scope>
</reference>
<dbReference type="AlphaFoldDB" id="T1F7N4"/>
<dbReference type="RefSeq" id="XP_009018916.1">
    <property type="nucleotide sequence ID" value="XM_009020668.1"/>
</dbReference>
<reference evidence="3 5" key="2">
    <citation type="journal article" date="2013" name="Nature">
        <title>Insights into bilaterian evolution from three spiralian genomes.</title>
        <authorList>
            <person name="Simakov O."/>
            <person name="Marletaz F."/>
            <person name="Cho S.J."/>
            <person name="Edsinger-Gonzales E."/>
            <person name="Havlak P."/>
            <person name="Hellsten U."/>
            <person name="Kuo D.H."/>
            <person name="Larsson T."/>
            <person name="Lv J."/>
            <person name="Arendt D."/>
            <person name="Savage R."/>
            <person name="Osoegawa K."/>
            <person name="de Jong P."/>
            <person name="Grimwood J."/>
            <person name="Chapman J.A."/>
            <person name="Shapiro H."/>
            <person name="Aerts A."/>
            <person name="Otillar R.P."/>
            <person name="Terry A.Y."/>
            <person name="Boore J.L."/>
            <person name="Grigoriev I.V."/>
            <person name="Lindberg D.R."/>
            <person name="Seaver E.C."/>
            <person name="Weisblat D.A."/>
            <person name="Putnam N.H."/>
            <person name="Rokhsar D.S."/>
        </authorList>
    </citation>
    <scope>NUCLEOTIDE SEQUENCE</scope>
</reference>
<feature type="signal peptide" evidence="2">
    <location>
        <begin position="1"/>
        <end position="29"/>
    </location>
</feature>
<dbReference type="GeneID" id="20204833"/>
<feature type="region of interest" description="Disordered" evidence="1">
    <location>
        <begin position="80"/>
        <end position="105"/>
    </location>
</feature>
<sequence>MVLPTKNITIVLLLCFSVFQLFNNNHVYGSPLENRRRNVRSPQPLPYGCIPFKHRLSCLMGNGRRNFEKKENDLKTETRILHPSKAEHRDRKMKTSQPADYKKSAEHSDKFIYDTWSY</sequence>
<protein>
    <submittedName>
        <fullName evidence="3 4">Uncharacterized protein</fullName>
    </submittedName>
</protein>
<dbReference type="InParanoid" id="T1F7N4"/>
<dbReference type="HOGENOM" id="CLU_2075685_0_0_1"/>
<evidence type="ECO:0000313" key="4">
    <source>
        <dbReference type="EnsemblMetazoa" id="HelroP174123"/>
    </source>
</evidence>
<dbReference type="Proteomes" id="UP000015101">
    <property type="component" value="Unassembled WGS sequence"/>
</dbReference>
<feature type="compositionally biased region" description="Basic and acidic residues" evidence="1">
    <location>
        <begin position="80"/>
        <end position="90"/>
    </location>
</feature>
<name>T1F7N4_HELRO</name>
<reference evidence="5" key="1">
    <citation type="submission" date="2012-12" db="EMBL/GenBank/DDBJ databases">
        <authorList>
            <person name="Hellsten U."/>
            <person name="Grimwood J."/>
            <person name="Chapman J.A."/>
            <person name="Shapiro H."/>
            <person name="Aerts A."/>
            <person name="Otillar R.P."/>
            <person name="Terry A.Y."/>
            <person name="Boore J.L."/>
            <person name="Simakov O."/>
            <person name="Marletaz F."/>
            <person name="Cho S.-J."/>
            <person name="Edsinger-Gonzales E."/>
            <person name="Havlak P."/>
            <person name="Kuo D.-H."/>
            <person name="Larsson T."/>
            <person name="Lv J."/>
            <person name="Arendt D."/>
            <person name="Savage R."/>
            <person name="Osoegawa K."/>
            <person name="de Jong P."/>
            <person name="Lindberg D.R."/>
            <person name="Seaver E.C."/>
            <person name="Weisblat D.A."/>
            <person name="Putnam N.H."/>
            <person name="Grigoriev I.V."/>
            <person name="Rokhsar D.S."/>
        </authorList>
    </citation>
    <scope>NUCLEOTIDE SEQUENCE</scope>
</reference>
<evidence type="ECO:0000256" key="1">
    <source>
        <dbReference type="SAM" id="MobiDB-lite"/>
    </source>
</evidence>
<dbReference type="EMBL" id="AMQM01004816">
    <property type="status" value="NOT_ANNOTATED_CDS"/>
    <property type="molecule type" value="Genomic_DNA"/>
</dbReference>
<dbReference type="EMBL" id="KB096676">
    <property type="protein sequence ID" value="ESO03223.1"/>
    <property type="molecule type" value="Genomic_DNA"/>
</dbReference>